<sequence length="285" mass="30755">VLLKEIQLPELSQEEILIKVKAASVNFPDLLMTQGKYQHRPDLPFVLGMEGAGVVVEKGSRVTRFNIGDEVTFGSWGNGAFSDYALVSENGAQLKSKSLNFEEAASFQTAYLTAYVSLVRRGELQPGESLLVHGATGGVGMAAVQLGKKIGARVIATGTSEEKLKKTLDWGASHYVLTHKKDGVSFREEVKELTDGKGADVIYDPVGGDVFDESIRCINWGGRILIVGFTSGRIPTAPVNMPLIKGFSIVGVRAGEFGRRDPVKGKENIEAVKKLADEGNLKPHI</sequence>
<dbReference type="PANTHER" id="PTHR43677">
    <property type="entry name" value="SHORT-CHAIN DEHYDROGENASE/REDUCTASE"/>
    <property type="match status" value="1"/>
</dbReference>
<dbReference type="GO" id="GO:0016491">
    <property type="term" value="F:oxidoreductase activity"/>
    <property type="evidence" value="ECO:0007669"/>
    <property type="project" value="InterPro"/>
</dbReference>
<gene>
    <name evidence="2" type="ORF">METZ01_LOCUS166061</name>
</gene>
<name>A0A382BJ52_9ZZZZ</name>
<protein>
    <recommendedName>
        <fullName evidence="1">Enoyl reductase (ER) domain-containing protein</fullName>
    </recommendedName>
</protein>
<dbReference type="InterPro" id="IPR013149">
    <property type="entry name" value="ADH-like_C"/>
</dbReference>
<dbReference type="Gene3D" id="3.90.180.10">
    <property type="entry name" value="Medium-chain alcohol dehydrogenases, catalytic domain"/>
    <property type="match status" value="1"/>
</dbReference>
<dbReference type="CDD" id="cd08241">
    <property type="entry name" value="QOR1"/>
    <property type="match status" value="1"/>
</dbReference>
<evidence type="ECO:0000313" key="2">
    <source>
        <dbReference type="EMBL" id="SVB13207.1"/>
    </source>
</evidence>
<dbReference type="SUPFAM" id="SSF50129">
    <property type="entry name" value="GroES-like"/>
    <property type="match status" value="1"/>
</dbReference>
<dbReference type="AlphaFoldDB" id="A0A382BJ52"/>
<dbReference type="SUPFAM" id="SSF51735">
    <property type="entry name" value="NAD(P)-binding Rossmann-fold domains"/>
    <property type="match status" value="1"/>
</dbReference>
<dbReference type="EMBL" id="UINC01029823">
    <property type="protein sequence ID" value="SVB13207.1"/>
    <property type="molecule type" value="Genomic_DNA"/>
</dbReference>
<dbReference type="Gene3D" id="3.40.50.720">
    <property type="entry name" value="NAD(P)-binding Rossmann-like Domain"/>
    <property type="match status" value="1"/>
</dbReference>
<feature type="non-terminal residue" evidence="2">
    <location>
        <position position="1"/>
    </location>
</feature>
<dbReference type="InterPro" id="IPR013154">
    <property type="entry name" value="ADH-like_N"/>
</dbReference>
<accession>A0A382BJ52</accession>
<reference evidence="2" key="1">
    <citation type="submission" date="2018-05" db="EMBL/GenBank/DDBJ databases">
        <authorList>
            <person name="Lanie J.A."/>
            <person name="Ng W.-L."/>
            <person name="Kazmierczak K.M."/>
            <person name="Andrzejewski T.M."/>
            <person name="Davidsen T.M."/>
            <person name="Wayne K.J."/>
            <person name="Tettelin H."/>
            <person name="Glass J.I."/>
            <person name="Rusch D."/>
            <person name="Podicherti R."/>
            <person name="Tsui H.-C.T."/>
            <person name="Winkler M.E."/>
        </authorList>
    </citation>
    <scope>NUCLEOTIDE SEQUENCE</scope>
</reference>
<feature type="domain" description="Enoyl reductase (ER)" evidence="1">
    <location>
        <begin position="1"/>
        <end position="281"/>
    </location>
</feature>
<dbReference type="PANTHER" id="PTHR43677:SF4">
    <property type="entry name" value="QUINONE OXIDOREDUCTASE-LIKE PROTEIN 2"/>
    <property type="match status" value="1"/>
</dbReference>
<organism evidence="2">
    <name type="scientific">marine metagenome</name>
    <dbReference type="NCBI Taxonomy" id="408172"/>
    <lineage>
        <taxon>unclassified sequences</taxon>
        <taxon>metagenomes</taxon>
        <taxon>ecological metagenomes</taxon>
    </lineage>
</organism>
<dbReference type="Pfam" id="PF00107">
    <property type="entry name" value="ADH_zinc_N"/>
    <property type="match status" value="1"/>
</dbReference>
<dbReference type="SMART" id="SM00829">
    <property type="entry name" value="PKS_ER"/>
    <property type="match status" value="1"/>
</dbReference>
<proteinExistence type="predicted"/>
<dbReference type="InterPro" id="IPR020843">
    <property type="entry name" value="ER"/>
</dbReference>
<evidence type="ECO:0000259" key="1">
    <source>
        <dbReference type="SMART" id="SM00829"/>
    </source>
</evidence>
<dbReference type="InterPro" id="IPR036291">
    <property type="entry name" value="NAD(P)-bd_dom_sf"/>
</dbReference>
<dbReference type="InterPro" id="IPR011032">
    <property type="entry name" value="GroES-like_sf"/>
</dbReference>
<feature type="non-terminal residue" evidence="2">
    <location>
        <position position="285"/>
    </location>
</feature>
<dbReference type="Pfam" id="PF08240">
    <property type="entry name" value="ADH_N"/>
    <property type="match status" value="1"/>
</dbReference>
<dbReference type="InterPro" id="IPR051397">
    <property type="entry name" value="Zn-ADH-like_protein"/>
</dbReference>